<proteinExistence type="predicted"/>
<dbReference type="EMBL" id="QPFP01000648">
    <property type="protein sequence ID" value="TEB04063.1"/>
    <property type="molecule type" value="Genomic_DNA"/>
</dbReference>
<keyword evidence="3" id="KW-1185">Reference proteome</keyword>
<reference evidence="2 3" key="1">
    <citation type="journal article" date="2019" name="Nat. Ecol. Evol.">
        <title>Megaphylogeny resolves global patterns of mushroom evolution.</title>
        <authorList>
            <person name="Varga T."/>
            <person name="Krizsan K."/>
            <person name="Foldi C."/>
            <person name="Dima B."/>
            <person name="Sanchez-Garcia M."/>
            <person name="Sanchez-Ramirez S."/>
            <person name="Szollosi G.J."/>
            <person name="Szarkandi J.G."/>
            <person name="Papp V."/>
            <person name="Albert L."/>
            <person name="Andreopoulos W."/>
            <person name="Angelini C."/>
            <person name="Antonin V."/>
            <person name="Barry K.W."/>
            <person name="Bougher N.L."/>
            <person name="Buchanan P."/>
            <person name="Buyck B."/>
            <person name="Bense V."/>
            <person name="Catcheside P."/>
            <person name="Chovatia M."/>
            <person name="Cooper J."/>
            <person name="Damon W."/>
            <person name="Desjardin D."/>
            <person name="Finy P."/>
            <person name="Geml J."/>
            <person name="Haridas S."/>
            <person name="Hughes K."/>
            <person name="Justo A."/>
            <person name="Karasinski D."/>
            <person name="Kautmanova I."/>
            <person name="Kiss B."/>
            <person name="Kocsube S."/>
            <person name="Kotiranta H."/>
            <person name="LaButti K.M."/>
            <person name="Lechner B.E."/>
            <person name="Liimatainen K."/>
            <person name="Lipzen A."/>
            <person name="Lukacs Z."/>
            <person name="Mihaltcheva S."/>
            <person name="Morgado L.N."/>
            <person name="Niskanen T."/>
            <person name="Noordeloos M.E."/>
            <person name="Ohm R.A."/>
            <person name="Ortiz-Santana B."/>
            <person name="Ovrebo C."/>
            <person name="Racz N."/>
            <person name="Riley R."/>
            <person name="Savchenko A."/>
            <person name="Shiryaev A."/>
            <person name="Soop K."/>
            <person name="Spirin V."/>
            <person name="Szebenyi C."/>
            <person name="Tomsovsky M."/>
            <person name="Tulloss R.E."/>
            <person name="Uehling J."/>
            <person name="Grigoriev I.V."/>
            <person name="Vagvolgyi C."/>
            <person name="Papp T."/>
            <person name="Martin F.M."/>
            <person name="Miettinen O."/>
            <person name="Hibbett D.S."/>
            <person name="Nagy L.G."/>
        </authorList>
    </citation>
    <scope>NUCLEOTIDE SEQUENCE [LARGE SCALE GENOMIC DNA]</scope>
    <source>
        <strain evidence="2 3">FP101781</strain>
    </source>
</reference>
<organism evidence="2 3">
    <name type="scientific">Coprinellus micaceus</name>
    <name type="common">Glistening ink-cap mushroom</name>
    <name type="synonym">Coprinus micaceus</name>
    <dbReference type="NCBI Taxonomy" id="71717"/>
    <lineage>
        <taxon>Eukaryota</taxon>
        <taxon>Fungi</taxon>
        <taxon>Dikarya</taxon>
        <taxon>Basidiomycota</taxon>
        <taxon>Agaricomycotina</taxon>
        <taxon>Agaricomycetes</taxon>
        <taxon>Agaricomycetidae</taxon>
        <taxon>Agaricales</taxon>
        <taxon>Agaricineae</taxon>
        <taxon>Psathyrellaceae</taxon>
        <taxon>Coprinellus</taxon>
    </lineage>
</organism>
<gene>
    <name evidence="2" type="ORF">FA13DRAFT_1723388</name>
</gene>
<feature type="region of interest" description="Disordered" evidence="1">
    <location>
        <begin position="1"/>
        <end position="38"/>
    </location>
</feature>
<dbReference type="Proteomes" id="UP000298030">
    <property type="component" value="Unassembled WGS sequence"/>
</dbReference>
<protein>
    <submittedName>
        <fullName evidence="2">Uncharacterized protein</fullName>
    </submittedName>
</protein>
<feature type="compositionally biased region" description="Basic and acidic residues" evidence="1">
    <location>
        <begin position="19"/>
        <end position="33"/>
    </location>
</feature>
<name>A0A4Y7R5P2_COPMI</name>
<evidence type="ECO:0000256" key="1">
    <source>
        <dbReference type="SAM" id="MobiDB-lite"/>
    </source>
</evidence>
<dbReference type="AlphaFoldDB" id="A0A4Y7R5P2"/>
<sequence>MTTLGVTEGKPADPTQKAEVNHSPRMDEHRKGESGTPRLWAKDVKIGLSSRVASSDPQHEGRWICNDVQKMEPNQPVETRTWTLIEGKAILVSLKWHHENQVNILVVYAPTGSGTENADFWTMLEEKFQK</sequence>
<evidence type="ECO:0000313" key="3">
    <source>
        <dbReference type="Proteomes" id="UP000298030"/>
    </source>
</evidence>
<accession>A0A4Y7R5P2</accession>
<comment type="caution">
    <text evidence="2">The sequence shown here is derived from an EMBL/GenBank/DDBJ whole genome shotgun (WGS) entry which is preliminary data.</text>
</comment>
<evidence type="ECO:0000313" key="2">
    <source>
        <dbReference type="EMBL" id="TEB04063.1"/>
    </source>
</evidence>
<dbReference type="OrthoDB" id="3264871at2759"/>